<feature type="compositionally biased region" description="Polar residues" evidence="1">
    <location>
        <begin position="167"/>
        <end position="179"/>
    </location>
</feature>
<evidence type="ECO:0000313" key="2">
    <source>
        <dbReference type="EMBL" id="KAF5838846.1"/>
    </source>
</evidence>
<evidence type="ECO:0000256" key="1">
    <source>
        <dbReference type="SAM" id="MobiDB-lite"/>
    </source>
</evidence>
<proteinExistence type="predicted"/>
<feature type="compositionally biased region" description="Polar residues" evidence="1">
    <location>
        <begin position="78"/>
        <end position="127"/>
    </location>
</feature>
<reference evidence="2" key="1">
    <citation type="submission" date="2017-08" db="EMBL/GenBank/DDBJ databases">
        <authorList>
            <person name="Polle J.E."/>
            <person name="Barry K."/>
            <person name="Cushman J."/>
            <person name="Schmutz J."/>
            <person name="Tran D."/>
            <person name="Hathwaick L.T."/>
            <person name="Yim W.C."/>
            <person name="Jenkins J."/>
            <person name="Mckie-Krisberg Z.M."/>
            <person name="Prochnik S."/>
            <person name="Lindquist E."/>
            <person name="Dockter R.B."/>
            <person name="Adam C."/>
            <person name="Molina H."/>
            <person name="Bunkerborg J."/>
            <person name="Jin E."/>
            <person name="Buchheim M."/>
            <person name="Magnuson J."/>
        </authorList>
    </citation>
    <scope>NUCLEOTIDE SEQUENCE</scope>
    <source>
        <strain evidence="2">CCAP 19/18</strain>
    </source>
</reference>
<organism evidence="2 3">
    <name type="scientific">Dunaliella salina</name>
    <name type="common">Green alga</name>
    <name type="synonym">Protococcus salinus</name>
    <dbReference type="NCBI Taxonomy" id="3046"/>
    <lineage>
        <taxon>Eukaryota</taxon>
        <taxon>Viridiplantae</taxon>
        <taxon>Chlorophyta</taxon>
        <taxon>core chlorophytes</taxon>
        <taxon>Chlorophyceae</taxon>
        <taxon>CS clade</taxon>
        <taxon>Chlamydomonadales</taxon>
        <taxon>Dunaliellaceae</taxon>
        <taxon>Dunaliella</taxon>
    </lineage>
</organism>
<dbReference type="Proteomes" id="UP000815325">
    <property type="component" value="Unassembled WGS sequence"/>
</dbReference>
<gene>
    <name evidence="2" type="ORF">DUNSADRAFT_2104</name>
</gene>
<protein>
    <recommendedName>
        <fullName evidence="4">Encoded protein</fullName>
    </recommendedName>
</protein>
<dbReference type="EMBL" id="MU069564">
    <property type="protein sequence ID" value="KAF5838846.1"/>
    <property type="molecule type" value="Genomic_DNA"/>
</dbReference>
<name>A0ABQ7GW54_DUNSA</name>
<feature type="region of interest" description="Disordered" evidence="1">
    <location>
        <begin position="66"/>
        <end position="140"/>
    </location>
</feature>
<sequence length="370" mass="39152">MQFFVDLSPQAGDVLRLVVETEFSGGCCCVWVDPILLLHPVSRSTMLRMLPHAEEQEQQSAVVGMSHSSGHEPWQQPVAGTNHSSKSEPWQQPVVGTNHSSKCEPWQQSGAGTNHSSRSEPWQQSGVGMNRGREAGARGWSPQLLPGQRHAQLLPAAVKPAGMAEQDASSVRDLQSDKGSQPLKVLGAPPPPRVQFVSQGKGEVVTMAPCTSIPATKDDPEASNVLAPYLISLYTQDAVNAGTTGQVFGRLKGRLGTGIGSNAVCTRWAPLSTKPLKRGSKHSVEVLLADMDAVDALELMIIKGGTGAGNAPQQPDEAPRHAAGRPVGGWDKFKGAMKSGAEAAAAAAALQPEAWKVQHAEVLQQDTGET</sequence>
<accession>A0ABQ7GW54</accession>
<keyword evidence="3" id="KW-1185">Reference proteome</keyword>
<evidence type="ECO:0008006" key="4">
    <source>
        <dbReference type="Google" id="ProtNLM"/>
    </source>
</evidence>
<comment type="caution">
    <text evidence="2">The sequence shown here is derived from an EMBL/GenBank/DDBJ whole genome shotgun (WGS) entry which is preliminary data.</text>
</comment>
<feature type="non-terminal residue" evidence="2">
    <location>
        <position position="370"/>
    </location>
</feature>
<feature type="region of interest" description="Disordered" evidence="1">
    <location>
        <begin position="160"/>
        <end position="192"/>
    </location>
</feature>
<feature type="region of interest" description="Disordered" evidence="1">
    <location>
        <begin position="307"/>
        <end position="334"/>
    </location>
</feature>
<evidence type="ECO:0000313" key="3">
    <source>
        <dbReference type="Proteomes" id="UP000815325"/>
    </source>
</evidence>